<keyword evidence="8" id="KW-0067">ATP-binding</keyword>
<protein>
    <recommendedName>
        <fullName evidence="3">tRNA threonylcarbamoyladenosine biosynthesis protein TsaE</fullName>
    </recommendedName>
    <alternativeName>
        <fullName evidence="10">t(6)A37 threonylcarbamoyladenosine biosynthesis protein TsaE</fullName>
    </alternativeName>
</protein>
<reference evidence="11" key="1">
    <citation type="submission" date="2019-08" db="EMBL/GenBank/DDBJ databases">
        <authorList>
            <person name="Kucharzyk K."/>
            <person name="Murdoch R.W."/>
            <person name="Higgins S."/>
            <person name="Loffler F."/>
        </authorList>
    </citation>
    <scope>NUCLEOTIDE SEQUENCE</scope>
</reference>
<comment type="subcellular location">
    <subcellularLocation>
        <location evidence="1">Cytoplasm</location>
    </subcellularLocation>
</comment>
<proteinExistence type="inferred from homology"/>
<gene>
    <name evidence="11" type="primary">tsaE_12</name>
    <name evidence="11" type="ORF">SDC9_46899</name>
</gene>
<evidence type="ECO:0000256" key="8">
    <source>
        <dbReference type="ARBA" id="ARBA00022840"/>
    </source>
</evidence>
<keyword evidence="7" id="KW-0547">Nucleotide-binding</keyword>
<evidence type="ECO:0000256" key="5">
    <source>
        <dbReference type="ARBA" id="ARBA00022694"/>
    </source>
</evidence>
<dbReference type="Gene3D" id="3.40.50.300">
    <property type="entry name" value="P-loop containing nucleotide triphosphate hydrolases"/>
    <property type="match status" value="1"/>
</dbReference>
<dbReference type="SUPFAM" id="SSF52540">
    <property type="entry name" value="P-loop containing nucleoside triphosphate hydrolases"/>
    <property type="match status" value="1"/>
</dbReference>
<evidence type="ECO:0000256" key="10">
    <source>
        <dbReference type="ARBA" id="ARBA00032441"/>
    </source>
</evidence>
<dbReference type="GO" id="GO:0005737">
    <property type="term" value="C:cytoplasm"/>
    <property type="evidence" value="ECO:0007669"/>
    <property type="project" value="UniProtKB-SubCell"/>
</dbReference>
<sequence>MNKTILISGLDNIEEAAGEFLMKKPANMVVALYGEMGAGKTTFTKALCKVLGVVDGVNSPTFNLINEYRTDKGEVVYHFDFYRINKLEEAFDIGFEEFIESGNLCIIEWPEKIEQILPSDTLRVKISVLKDGSRELAF</sequence>
<evidence type="ECO:0000256" key="3">
    <source>
        <dbReference type="ARBA" id="ARBA00019010"/>
    </source>
</evidence>
<dbReference type="NCBIfam" id="TIGR00150">
    <property type="entry name" value="T6A_YjeE"/>
    <property type="match status" value="1"/>
</dbReference>
<accession>A0A644WA48</accession>
<keyword evidence="4" id="KW-0963">Cytoplasm</keyword>
<evidence type="ECO:0000313" key="11">
    <source>
        <dbReference type="EMBL" id="MPM00670.1"/>
    </source>
</evidence>
<dbReference type="Pfam" id="PF02367">
    <property type="entry name" value="TsaE"/>
    <property type="match status" value="1"/>
</dbReference>
<evidence type="ECO:0000256" key="4">
    <source>
        <dbReference type="ARBA" id="ARBA00022490"/>
    </source>
</evidence>
<comment type="caution">
    <text evidence="11">The sequence shown here is derived from an EMBL/GenBank/DDBJ whole genome shotgun (WGS) entry which is preliminary data.</text>
</comment>
<organism evidence="11">
    <name type="scientific">bioreactor metagenome</name>
    <dbReference type="NCBI Taxonomy" id="1076179"/>
    <lineage>
        <taxon>unclassified sequences</taxon>
        <taxon>metagenomes</taxon>
        <taxon>ecological metagenomes</taxon>
    </lineage>
</organism>
<dbReference type="PANTHER" id="PTHR33540">
    <property type="entry name" value="TRNA THREONYLCARBAMOYLADENOSINE BIOSYNTHESIS PROTEIN TSAE"/>
    <property type="match status" value="1"/>
</dbReference>
<dbReference type="InterPro" id="IPR027417">
    <property type="entry name" value="P-loop_NTPase"/>
</dbReference>
<evidence type="ECO:0000256" key="6">
    <source>
        <dbReference type="ARBA" id="ARBA00022723"/>
    </source>
</evidence>
<dbReference type="GO" id="GO:0005524">
    <property type="term" value="F:ATP binding"/>
    <property type="evidence" value="ECO:0007669"/>
    <property type="project" value="UniProtKB-KW"/>
</dbReference>
<name>A0A644WA48_9ZZZZ</name>
<dbReference type="EMBL" id="VSSQ01000743">
    <property type="protein sequence ID" value="MPM00670.1"/>
    <property type="molecule type" value="Genomic_DNA"/>
</dbReference>
<dbReference type="PANTHER" id="PTHR33540:SF2">
    <property type="entry name" value="TRNA THREONYLCARBAMOYLADENOSINE BIOSYNTHESIS PROTEIN TSAE"/>
    <property type="match status" value="1"/>
</dbReference>
<evidence type="ECO:0000256" key="1">
    <source>
        <dbReference type="ARBA" id="ARBA00004496"/>
    </source>
</evidence>
<dbReference type="GO" id="GO:0046872">
    <property type="term" value="F:metal ion binding"/>
    <property type="evidence" value="ECO:0007669"/>
    <property type="project" value="UniProtKB-KW"/>
</dbReference>
<comment type="similarity">
    <text evidence="2">Belongs to the TsaE family.</text>
</comment>
<evidence type="ECO:0000256" key="9">
    <source>
        <dbReference type="ARBA" id="ARBA00022842"/>
    </source>
</evidence>
<evidence type="ECO:0000256" key="2">
    <source>
        <dbReference type="ARBA" id="ARBA00007599"/>
    </source>
</evidence>
<keyword evidence="6" id="KW-0479">Metal-binding</keyword>
<evidence type="ECO:0000256" key="7">
    <source>
        <dbReference type="ARBA" id="ARBA00022741"/>
    </source>
</evidence>
<dbReference type="GO" id="GO:0002949">
    <property type="term" value="P:tRNA threonylcarbamoyladenosine modification"/>
    <property type="evidence" value="ECO:0007669"/>
    <property type="project" value="InterPro"/>
</dbReference>
<dbReference type="InterPro" id="IPR003442">
    <property type="entry name" value="T6A_TsaE"/>
</dbReference>
<keyword evidence="9" id="KW-0460">Magnesium</keyword>
<keyword evidence="5" id="KW-0819">tRNA processing</keyword>
<dbReference type="AlphaFoldDB" id="A0A644WA48"/>